<evidence type="ECO:0000256" key="4">
    <source>
        <dbReference type="ARBA" id="ARBA00022801"/>
    </source>
</evidence>
<comment type="subcellular location">
    <subcellularLocation>
        <location evidence="1">Nucleus</location>
    </subcellularLocation>
</comment>
<reference evidence="10" key="1">
    <citation type="submission" date="2021-12" db="EMBL/GenBank/DDBJ databases">
        <authorList>
            <person name="King R."/>
        </authorList>
    </citation>
    <scope>NUCLEOTIDE SEQUENCE</scope>
</reference>
<evidence type="ECO:0000313" key="10">
    <source>
        <dbReference type="EMBL" id="CAH0391886.1"/>
    </source>
</evidence>
<feature type="compositionally biased region" description="Pro residues" evidence="8">
    <location>
        <begin position="14"/>
        <end position="26"/>
    </location>
</feature>
<dbReference type="Pfam" id="PF03167">
    <property type="entry name" value="UDG"/>
    <property type="match status" value="1"/>
</dbReference>
<dbReference type="Gene3D" id="3.40.470.10">
    <property type="entry name" value="Uracil-DNA glycosylase-like domain"/>
    <property type="match status" value="1"/>
</dbReference>
<dbReference type="GO" id="GO:0003677">
    <property type="term" value="F:DNA binding"/>
    <property type="evidence" value="ECO:0007669"/>
    <property type="project" value="UniProtKB-KW"/>
</dbReference>
<protein>
    <recommendedName>
        <fullName evidence="9">Uracil-DNA glycosylase-like domain-containing protein</fullName>
    </recommendedName>
</protein>
<dbReference type="InterPro" id="IPR036895">
    <property type="entry name" value="Uracil-DNA_glycosylase-like_sf"/>
</dbReference>
<gene>
    <name evidence="10" type="ORF">BEMITA_LOCUS10464</name>
</gene>
<dbReference type="Proteomes" id="UP001152759">
    <property type="component" value="Chromosome 6"/>
</dbReference>
<dbReference type="SUPFAM" id="SSF52141">
    <property type="entry name" value="Uracil-DNA glycosylase-like"/>
    <property type="match status" value="1"/>
</dbReference>
<keyword evidence="5" id="KW-0238">DNA-binding</keyword>
<name>A0A9P0AJ84_BEMTA</name>
<dbReference type="EMBL" id="OU963867">
    <property type="protein sequence ID" value="CAH0391886.1"/>
    <property type="molecule type" value="Genomic_DNA"/>
</dbReference>
<evidence type="ECO:0000313" key="11">
    <source>
        <dbReference type="Proteomes" id="UP001152759"/>
    </source>
</evidence>
<evidence type="ECO:0000259" key="9">
    <source>
        <dbReference type="Pfam" id="PF03167"/>
    </source>
</evidence>
<dbReference type="InterPro" id="IPR005122">
    <property type="entry name" value="Uracil-DNA_glycosylase-like"/>
</dbReference>
<evidence type="ECO:0000256" key="7">
    <source>
        <dbReference type="ARBA" id="ARBA00023242"/>
    </source>
</evidence>
<dbReference type="CDD" id="cd19374">
    <property type="entry name" value="UDG-F3_SMUG1-like"/>
    <property type="match status" value="1"/>
</dbReference>
<accession>A0A9P0AJ84</accession>
<keyword evidence="7" id="KW-0539">Nucleus</keyword>
<evidence type="ECO:0000256" key="1">
    <source>
        <dbReference type="ARBA" id="ARBA00004123"/>
    </source>
</evidence>
<keyword evidence="11" id="KW-1185">Reference proteome</keyword>
<feature type="domain" description="Uracil-DNA glycosylase-like" evidence="9">
    <location>
        <begin position="154"/>
        <end position="328"/>
    </location>
</feature>
<evidence type="ECO:0000256" key="6">
    <source>
        <dbReference type="ARBA" id="ARBA00023204"/>
    </source>
</evidence>
<evidence type="ECO:0000256" key="3">
    <source>
        <dbReference type="ARBA" id="ARBA00022763"/>
    </source>
</evidence>
<evidence type="ECO:0000256" key="2">
    <source>
        <dbReference type="ARBA" id="ARBA00007889"/>
    </source>
</evidence>
<keyword evidence="4" id="KW-0378">Hydrolase</keyword>
<evidence type="ECO:0000256" key="5">
    <source>
        <dbReference type="ARBA" id="ARBA00023125"/>
    </source>
</evidence>
<dbReference type="InterPro" id="IPR039134">
    <property type="entry name" value="SMUG1"/>
</dbReference>
<sequence>MVGDVTRWRTASPRPTPPPSSIPPKPRTLRQHKRFILCSAAEFLETLLRVSGANNAADSHDQFLIAQILHPNSIMASTKRKIGEKNGLENDSKKSKLEFDYAEKLIALENELVEKILTSGTDFKHDKNVAYTYNPLDYAAELHAQYVQRFCQGPKKILFLGMNPGPHGMTQTGVPFGEIPAVRDFLGIRGPVQQPKRSHPKLPVTGLNCSRSEPSGKRFWGLAKELSGGDPDVFFKNAIVYNYFPLSFITSAGRNITPVELNKGAQALIDKVGDEILSKVLKLFEVDTIVAIGAFAKKRSDAAIKQFKVPNVKVVQILHPSPRSPAANKDWNGAVRKVLQQHDLLKYLEC</sequence>
<dbReference type="AlphaFoldDB" id="A0A9P0AJ84"/>
<dbReference type="FunFam" id="3.40.470.10:FF:000005">
    <property type="entry name" value="Single-strand selective monofunctional uracil DNA glycosylase"/>
    <property type="match status" value="1"/>
</dbReference>
<proteinExistence type="inferred from homology"/>
<organism evidence="10 11">
    <name type="scientific">Bemisia tabaci</name>
    <name type="common">Sweetpotato whitefly</name>
    <name type="synonym">Aleurodes tabaci</name>
    <dbReference type="NCBI Taxonomy" id="7038"/>
    <lineage>
        <taxon>Eukaryota</taxon>
        <taxon>Metazoa</taxon>
        <taxon>Ecdysozoa</taxon>
        <taxon>Arthropoda</taxon>
        <taxon>Hexapoda</taxon>
        <taxon>Insecta</taxon>
        <taxon>Pterygota</taxon>
        <taxon>Neoptera</taxon>
        <taxon>Paraneoptera</taxon>
        <taxon>Hemiptera</taxon>
        <taxon>Sternorrhyncha</taxon>
        <taxon>Aleyrodoidea</taxon>
        <taxon>Aleyrodidae</taxon>
        <taxon>Aleyrodinae</taxon>
        <taxon>Bemisia</taxon>
    </lineage>
</organism>
<evidence type="ECO:0000256" key="8">
    <source>
        <dbReference type="SAM" id="MobiDB-lite"/>
    </source>
</evidence>
<dbReference type="GO" id="GO:0006284">
    <property type="term" value="P:base-excision repair"/>
    <property type="evidence" value="ECO:0007669"/>
    <property type="project" value="InterPro"/>
</dbReference>
<keyword evidence="3" id="KW-0227">DNA damage</keyword>
<keyword evidence="6" id="KW-0234">DNA repair</keyword>
<comment type="similarity">
    <text evidence="2">Belongs to the uracil-DNA glycosylase (UDG) superfamily. SMUG1 family.</text>
</comment>
<dbReference type="PANTHER" id="PTHR13235:SF2">
    <property type="entry name" value="SINGLE-STRAND SELECTIVE MONOFUNCTIONAL URACIL DNA GLYCOSYLASE"/>
    <property type="match status" value="1"/>
</dbReference>
<dbReference type="PANTHER" id="PTHR13235">
    <property type="entry name" value="SINGLE-STRAND SELECTIVE MONOFUNCTIONAL URACIL DNA GLYCOSYLASE"/>
    <property type="match status" value="1"/>
</dbReference>
<dbReference type="GO" id="GO:0000703">
    <property type="term" value="F:oxidized pyrimidine nucleobase lesion DNA N-glycosylase activity"/>
    <property type="evidence" value="ECO:0007669"/>
    <property type="project" value="TreeGrafter"/>
</dbReference>
<feature type="region of interest" description="Disordered" evidence="8">
    <location>
        <begin position="1"/>
        <end position="27"/>
    </location>
</feature>
<dbReference type="GO" id="GO:0017065">
    <property type="term" value="F:single-strand selective uracil DNA N-glycosylase activity"/>
    <property type="evidence" value="ECO:0007669"/>
    <property type="project" value="InterPro"/>
</dbReference>
<dbReference type="GO" id="GO:0005634">
    <property type="term" value="C:nucleus"/>
    <property type="evidence" value="ECO:0007669"/>
    <property type="project" value="UniProtKB-SubCell"/>
</dbReference>